<dbReference type="Pfam" id="PF01535">
    <property type="entry name" value="PPR"/>
    <property type="match status" value="2"/>
</dbReference>
<name>A0AAD4TF72_9MAGN</name>
<evidence type="ECO:0000313" key="2">
    <source>
        <dbReference type="EMBL" id="KAI3958018.1"/>
    </source>
</evidence>
<dbReference type="InterPro" id="IPR011990">
    <property type="entry name" value="TPR-like_helical_dom_sf"/>
</dbReference>
<comment type="caution">
    <text evidence="2">The sequence shown here is derived from an EMBL/GenBank/DDBJ whole genome shotgun (WGS) entry which is preliminary data.</text>
</comment>
<dbReference type="NCBIfam" id="TIGR00756">
    <property type="entry name" value="PPR"/>
    <property type="match status" value="2"/>
</dbReference>
<dbReference type="AlphaFoldDB" id="A0AAD4TF72"/>
<keyword evidence="1" id="KW-0677">Repeat</keyword>
<gene>
    <name evidence="2" type="ORF">MKW98_020660</name>
</gene>
<dbReference type="Proteomes" id="UP001202328">
    <property type="component" value="Unassembled WGS sequence"/>
</dbReference>
<sequence>MNQGLWADKWVVSAPIDMYGKCGCASEMLQVFKEMAHMDVGSCSALVCGLSQNGRVADALEMFR</sequence>
<keyword evidence="3" id="KW-1185">Reference proteome</keyword>
<dbReference type="GO" id="GO:0003723">
    <property type="term" value="F:RNA binding"/>
    <property type="evidence" value="ECO:0007669"/>
    <property type="project" value="InterPro"/>
</dbReference>
<evidence type="ECO:0000313" key="3">
    <source>
        <dbReference type="Proteomes" id="UP001202328"/>
    </source>
</evidence>
<dbReference type="PANTHER" id="PTHR47926">
    <property type="entry name" value="PENTATRICOPEPTIDE REPEAT-CONTAINING PROTEIN"/>
    <property type="match status" value="1"/>
</dbReference>
<dbReference type="InterPro" id="IPR002885">
    <property type="entry name" value="PPR_rpt"/>
</dbReference>
<dbReference type="GO" id="GO:0009451">
    <property type="term" value="P:RNA modification"/>
    <property type="evidence" value="ECO:0007669"/>
    <property type="project" value="InterPro"/>
</dbReference>
<dbReference type="EMBL" id="JAJJMB010001184">
    <property type="protein sequence ID" value="KAI3958018.1"/>
    <property type="molecule type" value="Genomic_DNA"/>
</dbReference>
<accession>A0AAD4TF72</accession>
<organism evidence="2 3">
    <name type="scientific">Papaver atlanticum</name>
    <dbReference type="NCBI Taxonomy" id="357466"/>
    <lineage>
        <taxon>Eukaryota</taxon>
        <taxon>Viridiplantae</taxon>
        <taxon>Streptophyta</taxon>
        <taxon>Embryophyta</taxon>
        <taxon>Tracheophyta</taxon>
        <taxon>Spermatophyta</taxon>
        <taxon>Magnoliopsida</taxon>
        <taxon>Ranunculales</taxon>
        <taxon>Papaveraceae</taxon>
        <taxon>Papaveroideae</taxon>
        <taxon>Papaver</taxon>
    </lineage>
</organism>
<evidence type="ECO:0008006" key="4">
    <source>
        <dbReference type="Google" id="ProtNLM"/>
    </source>
</evidence>
<proteinExistence type="predicted"/>
<dbReference type="PANTHER" id="PTHR47926:SF347">
    <property type="entry name" value="PENTATRICOPEPTIDE REPEAT-CONTAINING PROTEIN"/>
    <property type="match status" value="1"/>
</dbReference>
<evidence type="ECO:0000256" key="1">
    <source>
        <dbReference type="ARBA" id="ARBA00022737"/>
    </source>
</evidence>
<dbReference type="Gene3D" id="1.25.40.10">
    <property type="entry name" value="Tetratricopeptide repeat domain"/>
    <property type="match status" value="1"/>
</dbReference>
<reference evidence="2" key="1">
    <citation type="submission" date="2022-04" db="EMBL/GenBank/DDBJ databases">
        <title>A functionally conserved STORR gene fusion in Papaver species that diverged 16.8 million years ago.</title>
        <authorList>
            <person name="Catania T."/>
        </authorList>
    </citation>
    <scope>NUCLEOTIDE SEQUENCE</scope>
    <source>
        <strain evidence="2">S-188037</strain>
    </source>
</reference>
<protein>
    <recommendedName>
        <fullName evidence="4">Pentatricopeptide repeat-containing protein</fullName>
    </recommendedName>
</protein>
<dbReference type="InterPro" id="IPR046960">
    <property type="entry name" value="PPR_At4g14850-like_plant"/>
</dbReference>